<organism evidence="2 3">
    <name type="scientific">Gallintestinimicrobium propionicum</name>
    <dbReference type="NCBI Taxonomy" id="2981770"/>
    <lineage>
        <taxon>Bacteria</taxon>
        <taxon>Bacillati</taxon>
        <taxon>Bacillota</taxon>
        <taxon>Clostridia</taxon>
        <taxon>Lachnospirales</taxon>
        <taxon>Lachnospiraceae</taxon>
        <taxon>Gallintestinimicrobium</taxon>
    </lineage>
</organism>
<proteinExistence type="predicted"/>
<dbReference type="SUPFAM" id="SSF109604">
    <property type="entry name" value="HD-domain/PDEase-like"/>
    <property type="match status" value="1"/>
</dbReference>
<sequence>MEITVADDISAEYRGLVQSILDNPEFKKLQRYKQHFQTTRFMHSLNVSYISWLIARKLGWDAQTAARAGLLHDFCVYDFKDKLPKGEIQAYYHPRVAASTSERHFLISDKERQAILSHMFPLGPLPESREAWLISLADKLCAISEFCCFRIALARRHKVVISYG</sequence>
<dbReference type="InterPro" id="IPR003607">
    <property type="entry name" value="HD/PDEase_dom"/>
</dbReference>
<gene>
    <name evidence="2" type="ORF">LKD45_05370</name>
</gene>
<protein>
    <submittedName>
        <fullName evidence="2">HD domain-containing protein</fullName>
    </submittedName>
</protein>
<accession>A0AAE3AST3</accession>
<comment type="caution">
    <text evidence="2">The sequence shown here is derived from an EMBL/GenBank/DDBJ whole genome shotgun (WGS) entry which is preliminary data.</text>
</comment>
<feature type="domain" description="HD" evidence="1">
    <location>
        <begin position="40"/>
        <end position="143"/>
    </location>
</feature>
<reference evidence="2 3" key="1">
    <citation type="submission" date="2021-10" db="EMBL/GenBank/DDBJ databases">
        <title>Anaerobic single-cell dispensing facilitates the cultivation of human gut bacteria.</title>
        <authorList>
            <person name="Afrizal A."/>
        </authorList>
    </citation>
    <scope>NUCLEOTIDE SEQUENCE [LARGE SCALE GENOMIC DNA]</scope>
    <source>
        <strain evidence="2 3">CLA-AA-H244</strain>
    </source>
</reference>
<dbReference type="InterPro" id="IPR006674">
    <property type="entry name" value="HD_domain"/>
</dbReference>
<dbReference type="Pfam" id="PF01966">
    <property type="entry name" value="HD"/>
    <property type="match status" value="1"/>
</dbReference>
<dbReference type="EMBL" id="JAJEQF010000009">
    <property type="protein sequence ID" value="MCC2167128.1"/>
    <property type="molecule type" value="Genomic_DNA"/>
</dbReference>
<evidence type="ECO:0000313" key="3">
    <source>
        <dbReference type="Proteomes" id="UP001199355"/>
    </source>
</evidence>
<evidence type="ECO:0000313" key="2">
    <source>
        <dbReference type="EMBL" id="MCC2167128.1"/>
    </source>
</evidence>
<dbReference type="RefSeq" id="WP_021915954.1">
    <property type="nucleotide sequence ID" value="NZ_JAJEQF010000009.1"/>
</dbReference>
<name>A0AAE3AST3_9FIRM</name>
<dbReference type="PROSITE" id="PS51831">
    <property type="entry name" value="HD"/>
    <property type="match status" value="1"/>
</dbReference>
<evidence type="ECO:0000259" key="1">
    <source>
        <dbReference type="PROSITE" id="PS51831"/>
    </source>
</evidence>
<dbReference type="CDD" id="cd00077">
    <property type="entry name" value="HDc"/>
    <property type="match status" value="1"/>
</dbReference>
<dbReference type="Gene3D" id="1.10.3210.10">
    <property type="entry name" value="Hypothetical protein af1432"/>
    <property type="match status" value="1"/>
</dbReference>
<dbReference type="AlphaFoldDB" id="A0AAE3AST3"/>
<dbReference type="SMART" id="SM00471">
    <property type="entry name" value="HDc"/>
    <property type="match status" value="1"/>
</dbReference>
<keyword evidence="3" id="KW-1185">Reference proteome</keyword>
<dbReference type="Proteomes" id="UP001199355">
    <property type="component" value="Unassembled WGS sequence"/>
</dbReference>